<organism evidence="1 2">
    <name type="scientific">Cellulosimicrobium aquatile</name>
    <dbReference type="NCBI Taxonomy" id="1612203"/>
    <lineage>
        <taxon>Bacteria</taxon>
        <taxon>Bacillati</taxon>
        <taxon>Actinomycetota</taxon>
        <taxon>Actinomycetes</taxon>
        <taxon>Micrococcales</taxon>
        <taxon>Promicromonosporaceae</taxon>
        <taxon>Cellulosimicrobium</taxon>
    </lineage>
</organism>
<keyword evidence="2" id="KW-1185">Reference proteome</keyword>
<reference evidence="2" key="1">
    <citation type="submission" date="2017-01" db="EMBL/GenBank/DDBJ databases">
        <authorList>
            <person name="Varghese N."/>
            <person name="Submissions S."/>
        </authorList>
    </citation>
    <scope>NUCLEOTIDE SEQUENCE [LARGE SCALE GENOMIC DNA]</scope>
    <source>
        <strain evidence="2">3bp</strain>
    </source>
</reference>
<dbReference type="RefSeq" id="WP_143311114.1">
    <property type="nucleotide sequence ID" value="NZ_FTMI01000003.1"/>
</dbReference>
<protein>
    <recommendedName>
        <fullName evidence="3">BNR/Asp-box repeat-containing protein</fullName>
    </recommendedName>
</protein>
<dbReference type="CDD" id="cd15482">
    <property type="entry name" value="Sialidase_non-viral"/>
    <property type="match status" value="1"/>
</dbReference>
<dbReference type="SUPFAM" id="SSF110296">
    <property type="entry name" value="Oligoxyloglucan reducing end-specific cellobiohydrolase"/>
    <property type="match status" value="1"/>
</dbReference>
<dbReference type="InterPro" id="IPR015943">
    <property type="entry name" value="WD40/YVTN_repeat-like_dom_sf"/>
</dbReference>
<dbReference type="InterPro" id="IPR054817">
    <property type="entry name" value="Glycosyl_F510_1955-like"/>
</dbReference>
<evidence type="ECO:0000313" key="2">
    <source>
        <dbReference type="Proteomes" id="UP000186235"/>
    </source>
</evidence>
<gene>
    <name evidence="1" type="ORF">SAMN05518682_1979</name>
</gene>
<dbReference type="EMBL" id="FTMI01000003">
    <property type="protein sequence ID" value="SIQ29206.1"/>
    <property type="molecule type" value="Genomic_DNA"/>
</dbReference>
<evidence type="ECO:0000313" key="1">
    <source>
        <dbReference type="EMBL" id="SIQ29206.1"/>
    </source>
</evidence>
<dbReference type="Gene3D" id="2.130.10.10">
    <property type="entry name" value="YVTN repeat-like/Quinoprotein amine dehydrogenase"/>
    <property type="match status" value="2"/>
</dbReference>
<dbReference type="AlphaFoldDB" id="A0A1N6RKI5"/>
<name>A0A1N6RKI5_9MICO</name>
<dbReference type="NCBIfam" id="NF045728">
    <property type="entry name" value="glycosyl_F510_1955"/>
    <property type="match status" value="1"/>
</dbReference>
<accession>A0A1N6RKI5</accession>
<sequence>MLDPALTRRVTGWAAAGSVLLLAACTPTPPPTPDATTLASQDLPDFGHVHDVQVVRDDHSLLIATHTGVWTLGDPFQDDPGPVERVGTGRQDTMGMTLAVDGTVYASGHPAPGEQPELEKPNLGLIRSTDGAATWDPVSLTGEVDFHALSTASTGDGTVRVVGLDSGTSTVLVSDDSGETWSRGATVEARDLHLLDADPDTVVATTPTGLQLSRDAGRSFAPDRAAPALVLVDDERGGALIGIDARGVVWTGTPGTESWDSHGTAPEGVQAMTYVPDDSPGNQPWILVATETGLFTSRDLGASWDAALGADRG</sequence>
<evidence type="ECO:0008006" key="3">
    <source>
        <dbReference type="Google" id="ProtNLM"/>
    </source>
</evidence>
<proteinExistence type="predicted"/>
<dbReference type="Proteomes" id="UP000186235">
    <property type="component" value="Unassembled WGS sequence"/>
</dbReference>